<feature type="region of interest" description="Disordered" evidence="1">
    <location>
        <begin position="28"/>
        <end position="47"/>
    </location>
</feature>
<accession>A0A0C2T2C4</accession>
<dbReference type="STRING" id="946122.A0A0C2T2C4"/>
<feature type="compositionally biased region" description="Low complexity" evidence="1">
    <location>
        <begin position="381"/>
        <end position="395"/>
    </location>
</feature>
<feature type="compositionally biased region" description="Polar residues" evidence="1">
    <location>
        <begin position="108"/>
        <end position="117"/>
    </location>
</feature>
<evidence type="ECO:0000313" key="3">
    <source>
        <dbReference type="EMBL" id="KIL69985.1"/>
    </source>
</evidence>
<feature type="compositionally biased region" description="Polar residues" evidence="1">
    <location>
        <begin position="415"/>
        <end position="424"/>
    </location>
</feature>
<evidence type="ECO:0000259" key="2">
    <source>
        <dbReference type="Pfam" id="PF12927"/>
    </source>
</evidence>
<dbReference type="Proteomes" id="UP000054549">
    <property type="component" value="Unassembled WGS sequence"/>
</dbReference>
<dbReference type="InParanoid" id="A0A0C2T2C4"/>
<dbReference type="InterPro" id="IPR024325">
    <property type="entry name" value="DUF3835"/>
</dbReference>
<feature type="compositionally biased region" description="Low complexity" evidence="1">
    <location>
        <begin position="425"/>
        <end position="446"/>
    </location>
</feature>
<dbReference type="HOGENOM" id="CLU_027151_0_0_1"/>
<keyword evidence="4" id="KW-1185">Reference proteome</keyword>
<gene>
    <name evidence="3" type="ORF">M378DRAFT_157236</name>
</gene>
<dbReference type="AlphaFoldDB" id="A0A0C2T2C4"/>
<feature type="compositionally biased region" description="Polar residues" evidence="1">
    <location>
        <begin position="225"/>
        <end position="237"/>
    </location>
</feature>
<name>A0A0C2T2C4_AMAMK</name>
<evidence type="ECO:0000256" key="1">
    <source>
        <dbReference type="SAM" id="MobiDB-lite"/>
    </source>
</evidence>
<protein>
    <recommendedName>
        <fullName evidence="2">DUF3835 domain-containing protein</fullName>
    </recommendedName>
</protein>
<feature type="domain" description="DUF3835" evidence="2">
    <location>
        <begin position="150"/>
        <end position="225"/>
    </location>
</feature>
<feature type="region of interest" description="Disordered" evidence="1">
    <location>
        <begin position="190"/>
        <end position="530"/>
    </location>
</feature>
<feature type="region of interest" description="Disordered" evidence="1">
    <location>
        <begin position="58"/>
        <end position="163"/>
    </location>
</feature>
<proteinExistence type="predicted"/>
<feature type="compositionally biased region" description="Polar residues" evidence="1">
    <location>
        <begin position="344"/>
        <end position="371"/>
    </location>
</feature>
<dbReference type="OrthoDB" id="21413at2759"/>
<evidence type="ECO:0000313" key="4">
    <source>
        <dbReference type="Proteomes" id="UP000054549"/>
    </source>
</evidence>
<feature type="domain" description="DUF3835" evidence="2">
    <location>
        <begin position="516"/>
        <end position="530"/>
    </location>
</feature>
<feature type="compositionally biased region" description="Basic and acidic residues" evidence="1">
    <location>
        <begin position="260"/>
        <end position="274"/>
    </location>
</feature>
<dbReference type="Pfam" id="PF12927">
    <property type="entry name" value="DUF3835"/>
    <property type="match status" value="2"/>
</dbReference>
<dbReference type="EMBL" id="KN818225">
    <property type="protein sequence ID" value="KIL69985.1"/>
    <property type="molecule type" value="Genomic_DNA"/>
</dbReference>
<sequence>MEEAAKETNRTQAAKELQKKMAKGLITSIDGGVQENSNPPHTVPPKVKKSVTFAPELAATKTAEESHTGDVFPATLRKSNRPTLLGAVDGGHQPMRMNVVERMPVGRSTAQSLQPNRIDSDDESNSDEEKEREDDAPFAEEPPGDSASESDATDQSLEDLDYAQHQREIAIEYYAKRGIIGQAAAQAMMSHSHVEDEEEREIPVDIGVTEPQSKPSISRFKASKLASSYNSSLPSETKSLDGSLLSASSAKALQRSIRMGKLDSRGRLTGHSEDSESEPENEAAQEVLDLLKKGEVYNVGPDSNQVLHPVPASPPKKEEQQVSVALPPLNKPKASKFKVDRSQAGPSKASQHQAKSIFTNSPISTNLTSPAVGTERRPPGITSTNSTNTIPSITPAVVDSPPFPRALAQDRNTRISRTPPSTQQPMVVSFQPPSMPSPFSMIIDSPSFPPPKGTPKTKTSMQPPPSFTPPSHLDTPMPANQARRPIRPPAVMSTAVREKASQPVVENDVQMEGAKAPKPKKVSRFLAERM</sequence>
<organism evidence="3 4">
    <name type="scientific">Amanita muscaria (strain Koide BX008)</name>
    <dbReference type="NCBI Taxonomy" id="946122"/>
    <lineage>
        <taxon>Eukaryota</taxon>
        <taxon>Fungi</taxon>
        <taxon>Dikarya</taxon>
        <taxon>Basidiomycota</taxon>
        <taxon>Agaricomycotina</taxon>
        <taxon>Agaricomycetes</taxon>
        <taxon>Agaricomycetidae</taxon>
        <taxon>Agaricales</taxon>
        <taxon>Pluteineae</taxon>
        <taxon>Amanitaceae</taxon>
        <taxon>Amanita</taxon>
    </lineage>
</organism>
<feature type="compositionally biased region" description="Low complexity" evidence="1">
    <location>
        <begin position="240"/>
        <end position="256"/>
    </location>
</feature>
<reference evidence="3 4" key="1">
    <citation type="submission" date="2014-04" db="EMBL/GenBank/DDBJ databases">
        <title>Evolutionary Origins and Diversification of the Mycorrhizal Mutualists.</title>
        <authorList>
            <consortium name="DOE Joint Genome Institute"/>
            <consortium name="Mycorrhizal Genomics Consortium"/>
            <person name="Kohler A."/>
            <person name="Kuo A."/>
            <person name="Nagy L.G."/>
            <person name="Floudas D."/>
            <person name="Copeland A."/>
            <person name="Barry K.W."/>
            <person name="Cichocki N."/>
            <person name="Veneault-Fourrey C."/>
            <person name="LaButti K."/>
            <person name="Lindquist E.A."/>
            <person name="Lipzen A."/>
            <person name="Lundell T."/>
            <person name="Morin E."/>
            <person name="Murat C."/>
            <person name="Riley R."/>
            <person name="Ohm R."/>
            <person name="Sun H."/>
            <person name="Tunlid A."/>
            <person name="Henrissat B."/>
            <person name="Grigoriev I.V."/>
            <person name="Hibbett D.S."/>
            <person name="Martin F."/>
        </authorList>
    </citation>
    <scope>NUCLEOTIDE SEQUENCE [LARGE SCALE GENOMIC DNA]</scope>
    <source>
        <strain evidence="3 4">Koide BX008</strain>
    </source>
</reference>